<comment type="caution">
    <text evidence="3">The sequence shown here is derived from an EMBL/GenBank/DDBJ whole genome shotgun (WGS) entry which is preliminary data.</text>
</comment>
<name>A0A2R5EIE9_9BACL</name>
<evidence type="ECO:0000256" key="1">
    <source>
        <dbReference type="ARBA" id="ARBA00008812"/>
    </source>
</evidence>
<proteinExistence type="inferred from homology"/>
<dbReference type="PANTHER" id="PTHR34406:SF1">
    <property type="entry name" value="PROTEIN YCEI"/>
    <property type="match status" value="1"/>
</dbReference>
<dbReference type="Pfam" id="PF04264">
    <property type="entry name" value="YceI"/>
    <property type="match status" value="1"/>
</dbReference>
<evidence type="ECO:0000313" key="3">
    <source>
        <dbReference type="EMBL" id="GBG06376.1"/>
    </source>
</evidence>
<organism evidence="3 4">
    <name type="scientific">Paenibacillus agaridevorans</name>
    <dbReference type="NCBI Taxonomy" id="171404"/>
    <lineage>
        <taxon>Bacteria</taxon>
        <taxon>Bacillati</taxon>
        <taxon>Bacillota</taxon>
        <taxon>Bacilli</taxon>
        <taxon>Bacillales</taxon>
        <taxon>Paenibacillaceae</taxon>
        <taxon>Paenibacillus</taxon>
    </lineage>
</organism>
<dbReference type="SMART" id="SM00867">
    <property type="entry name" value="YceI"/>
    <property type="match status" value="1"/>
</dbReference>
<dbReference type="EMBL" id="BDQX01000043">
    <property type="protein sequence ID" value="GBG06376.1"/>
    <property type="molecule type" value="Genomic_DNA"/>
</dbReference>
<protein>
    <submittedName>
        <fullName evidence="3">Polyisoprenoid-binding protein</fullName>
    </submittedName>
</protein>
<accession>A0A2R5EIE9</accession>
<dbReference type="InterPro" id="IPR036761">
    <property type="entry name" value="TTHA0802/YceI-like_sf"/>
</dbReference>
<dbReference type="Gene3D" id="2.40.128.110">
    <property type="entry name" value="Lipid/polyisoprenoid-binding, YceI-like"/>
    <property type="match status" value="1"/>
</dbReference>
<dbReference type="RefSeq" id="WP_108991688.1">
    <property type="nucleotide sequence ID" value="NZ_BDQX01000043.1"/>
</dbReference>
<evidence type="ECO:0000313" key="4">
    <source>
        <dbReference type="Proteomes" id="UP000245202"/>
    </source>
</evidence>
<sequence>MEKTVWAVDASHSVVEFSVRHMMIAKVRGLFHAFEANIDADVNDLTTADISFKIDLSSVDTRNGDRDAHLKSADFFDVEKHPTLDFKATSITKSGKGEYEVTGDVTLHGVTRSETFEVSFEGSGKDPWGNTKAGFSAKGAINRSDYGLTYNAALETGGVLIGDEVKISIEIEALQQA</sequence>
<keyword evidence="4" id="KW-1185">Reference proteome</keyword>
<dbReference type="Proteomes" id="UP000245202">
    <property type="component" value="Unassembled WGS sequence"/>
</dbReference>
<comment type="similarity">
    <text evidence="1">Belongs to the UPF0312 family.</text>
</comment>
<feature type="domain" description="Lipid/polyisoprenoid-binding YceI-like" evidence="2">
    <location>
        <begin position="5"/>
        <end position="174"/>
    </location>
</feature>
<reference evidence="3 4" key="1">
    <citation type="submission" date="2017-08" db="EMBL/GenBank/DDBJ databases">
        <title>Substantial Increase in Enzyme Production by Combined Drug-Resistance Mutations in Paenibacillus agaridevorans.</title>
        <authorList>
            <person name="Tanaka Y."/>
            <person name="Funane K."/>
            <person name="Hosaka T."/>
            <person name="Shiwa Y."/>
            <person name="Fujita N."/>
            <person name="Miyazaki T."/>
            <person name="Yoshikawa H."/>
            <person name="Murakami K."/>
            <person name="Kasahara K."/>
            <person name="Inaoka T."/>
            <person name="Hiraga Y."/>
            <person name="Ochi K."/>
        </authorList>
    </citation>
    <scope>NUCLEOTIDE SEQUENCE [LARGE SCALE GENOMIC DNA]</scope>
    <source>
        <strain evidence="3 4">T-3040</strain>
    </source>
</reference>
<evidence type="ECO:0000259" key="2">
    <source>
        <dbReference type="SMART" id="SM00867"/>
    </source>
</evidence>
<dbReference type="InterPro" id="IPR007372">
    <property type="entry name" value="Lipid/polyisoprenoid-bd_YceI"/>
</dbReference>
<dbReference type="AlphaFoldDB" id="A0A2R5EIE9"/>
<dbReference type="SUPFAM" id="SSF101874">
    <property type="entry name" value="YceI-like"/>
    <property type="match status" value="1"/>
</dbReference>
<gene>
    <name evidence="3" type="ORF">PAT3040_00901</name>
</gene>
<dbReference type="PANTHER" id="PTHR34406">
    <property type="entry name" value="PROTEIN YCEI"/>
    <property type="match status" value="1"/>
</dbReference>